<dbReference type="SUPFAM" id="SSF51735">
    <property type="entry name" value="NAD(P)-binding Rossmann-fold domains"/>
    <property type="match status" value="1"/>
</dbReference>
<sequence length="325" mass="35138">MSRPKIVALDGYALNPGDLSWNRLEELGDCTVYDRTTPDAVASRALGAEIVLTNKALISGETISALPELRYIGVLATGYNVVDVAAASKQGIVVTNVPTYSTDSVAQMVFAHLLNLTQRIGDHAAAVRNDKWAAAEDWCFWDTPLIELSGLTIDIVGFGQIGREVAKLSHAFGMNIIVATRSIEEMPGYVRAVTLDAIFVESDVISLHCQLTPETERLVNTARIGRMERTAFLINSGHGGLVDETALAHALNTERIAGAGLDVLLREPPPAEHPLTRAKNCFVTLHIAWATKSSRSRLLETAVKNLVAFFAGDPQHQLTACPSNE</sequence>
<accession>A0A517MVC0</accession>
<dbReference type="Proteomes" id="UP000319852">
    <property type="component" value="Chromosome"/>
</dbReference>
<dbReference type="InterPro" id="IPR006140">
    <property type="entry name" value="D-isomer_DH_NAD-bd"/>
</dbReference>
<feature type="domain" description="D-isomer specific 2-hydroxyacid dehydrogenase NAD-binding" evidence="6">
    <location>
        <begin position="110"/>
        <end position="288"/>
    </location>
</feature>
<evidence type="ECO:0000256" key="4">
    <source>
        <dbReference type="RuleBase" id="RU003719"/>
    </source>
</evidence>
<feature type="domain" description="D-isomer specific 2-hydroxyacid dehydrogenase catalytic" evidence="5">
    <location>
        <begin position="22"/>
        <end position="315"/>
    </location>
</feature>
<evidence type="ECO:0000313" key="7">
    <source>
        <dbReference type="EMBL" id="QDS98831.1"/>
    </source>
</evidence>
<evidence type="ECO:0000256" key="3">
    <source>
        <dbReference type="ARBA" id="ARBA00023027"/>
    </source>
</evidence>
<dbReference type="EC" id="1.1.1.29" evidence="7"/>
<organism evidence="7 8">
    <name type="scientific">Adhaeretor mobilis</name>
    <dbReference type="NCBI Taxonomy" id="1930276"/>
    <lineage>
        <taxon>Bacteria</taxon>
        <taxon>Pseudomonadati</taxon>
        <taxon>Planctomycetota</taxon>
        <taxon>Planctomycetia</taxon>
        <taxon>Pirellulales</taxon>
        <taxon>Lacipirellulaceae</taxon>
        <taxon>Adhaeretor</taxon>
    </lineage>
</organism>
<dbReference type="GO" id="GO:0008465">
    <property type="term" value="F:hydroxypyruvate reductase (NADH) activity"/>
    <property type="evidence" value="ECO:0007669"/>
    <property type="project" value="UniProtKB-EC"/>
</dbReference>
<dbReference type="Pfam" id="PF00389">
    <property type="entry name" value="2-Hacid_dh"/>
    <property type="match status" value="1"/>
</dbReference>
<keyword evidence="8" id="KW-1185">Reference proteome</keyword>
<proteinExistence type="inferred from homology"/>
<evidence type="ECO:0000256" key="2">
    <source>
        <dbReference type="ARBA" id="ARBA00023002"/>
    </source>
</evidence>
<dbReference type="Gene3D" id="3.40.50.720">
    <property type="entry name" value="NAD(P)-binding Rossmann-like Domain"/>
    <property type="match status" value="2"/>
</dbReference>
<evidence type="ECO:0000256" key="1">
    <source>
        <dbReference type="ARBA" id="ARBA00005854"/>
    </source>
</evidence>
<name>A0A517MVC0_9BACT</name>
<dbReference type="InterPro" id="IPR036291">
    <property type="entry name" value="NAD(P)-bd_dom_sf"/>
</dbReference>
<dbReference type="PANTHER" id="PTHR43761:SF1">
    <property type="entry name" value="D-ISOMER SPECIFIC 2-HYDROXYACID DEHYDROGENASE CATALYTIC DOMAIN-CONTAINING PROTEIN-RELATED"/>
    <property type="match status" value="1"/>
</dbReference>
<dbReference type="KEGG" id="amob:HG15A2_21160"/>
<keyword evidence="2 4" id="KW-0560">Oxidoreductase</keyword>
<dbReference type="SUPFAM" id="SSF52283">
    <property type="entry name" value="Formate/glycerate dehydrogenase catalytic domain-like"/>
    <property type="match status" value="1"/>
</dbReference>
<evidence type="ECO:0000259" key="6">
    <source>
        <dbReference type="Pfam" id="PF02826"/>
    </source>
</evidence>
<gene>
    <name evidence="7" type="primary">hprA_2</name>
    <name evidence="7" type="ORF">HG15A2_21160</name>
</gene>
<dbReference type="AlphaFoldDB" id="A0A517MVC0"/>
<keyword evidence="3" id="KW-0520">NAD</keyword>
<protein>
    <submittedName>
        <fullName evidence="7">Glycerate dehydrogenase</fullName>
        <ecNumber evidence="7">1.1.1.29</ecNumber>
    </submittedName>
</protein>
<dbReference type="RefSeq" id="WP_145060092.1">
    <property type="nucleotide sequence ID" value="NZ_CP036263.1"/>
</dbReference>
<evidence type="ECO:0000313" key="8">
    <source>
        <dbReference type="Proteomes" id="UP000319852"/>
    </source>
</evidence>
<comment type="similarity">
    <text evidence="1 4">Belongs to the D-isomer specific 2-hydroxyacid dehydrogenase family.</text>
</comment>
<dbReference type="Pfam" id="PF02826">
    <property type="entry name" value="2-Hacid_dh_C"/>
    <property type="match status" value="1"/>
</dbReference>
<reference evidence="7 8" key="1">
    <citation type="submission" date="2019-02" db="EMBL/GenBank/DDBJ databases">
        <title>Deep-cultivation of Planctomycetes and their phenomic and genomic characterization uncovers novel biology.</title>
        <authorList>
            <person name="Wiegand S."/>
            <person name="Jogler M."/>
            <person name="Boedeker C."/>
            <person name="Pinto D."/>
            <person name="Vollmers J."/>
            <person name="Rivas-Marin E."/>
            <person name="Kohn T."/>
            <person name="Peeters S.H."/>
            <person name="Heuer A."/>
            <person name="Rast P."/>
            <person name="Oberbeckmann S."/>
            <person name="Bunk B."/>
            <person name="Jeske O."/>
            <person name="Meyerdierks A."/>
            <person name="Storesund J.E."/>
            <person name="Kallscheuer N."/>
            <person name="Luecker S."/>
            <person name="Lage O.M."/>
            <person name="Pohl T."/>
            <person name="Merkel B.J."/>
            <person name="Hornburger P."/>
            <person name="Mueller R.-W."/>
            <person name="Bruemmer F."/>
            <person name="Labrenz M."/>
            <person name="Spormann A.M."/>
            <person name="Op den Camp H."/>
            <person name="Overmann J."/>
            <person name="Amann R."/>
            <person name="Jetten M.S.M."/>
            <person name="Mascher T."/>
            <person name="Medema M.H."/>
            <person name="Devos D.P."/>
            <person name="Kaster A.-K."/>
            <person name="Ovreas L."/>
            <person name="Rohde M."/>
            <person name="Galperin M.Y."/>
            <person name="Jogler C."/>
        </authorList>
    </citation>
    <scope>NUCLEOTIDE SEQUENCE [LARGE SCALE GENOMIC DNA]</scope>
    <source>
        <strain evidence="7 8">HG15A2</strain>
    </source>
</reference>
<dbReference type="CDD" id="cd12162">
    <property type="entry name" value="2-Hacid_dh_4"/>
    <property type="match status" value="1"/>
</dbReference>
<evidence type="ECO:0000259" key="5">
    <source>
        <dbReference type="Pfam" id="PF00389"/>
    </source>
</evidence>
<dbReference type="InterPro" id="IPR006139">
    <property type="entry name" value="D-isomer_2_OHA_DH_cat_dom"/>
</dbReference>
<dbReference type="OrthoDB" id="277029at2"/>
<dbReference type="EMBL" id="CP036263">
    <property type="protein sequence ID" value="QDS98831.1"/>
    <property type="molecule type" value="Genomic_DNA"/>
</dbReference>
<dbReference type="InterPro" id="IPR050418">
    <property type="entry name" value="D-iso_2-hydroxyacid_DH_PdxB"/>
</dbReference>
<dbReference type="GO" id="GO:0051287">
    <property type="term" value="F:NAD binding"/>
    <property type="evidence" value="ECO:0007669"/>
    <property type="project" value="InterPro"/>
</dbReference>
<dbReference type="PANTHER" id="PTHR43761">
    <property type="entry name" value="D-ISOMER SPECIFIC 2-HYDROXYACID DEHYDROGENASE FAMILY PROTEIN (AFU_ORTHOLOGUE AFUA_1G13630)"/>
    <property type="match status" value="1"/>
</dbReference>